<protein>
    <submittedName>
        <fullName evidence="1">Uncharacterized protein</fullName>
    </submittedName>
</protein>
<dbReference type="EMBL" id="AGUE01000125">
    <property type="protein sequence ID" value="EHK99148.1"/>
    <property type="molecule type" value="Genomic_DNA"/>
</dbReference>
<dbReference type="OrthoDB" id="3543352at2759"/>
<dbReference type="HOGENOM" id="CLU_679805_0_0_1"/>
<organism evidence="1 2">
    <name type="scientific">Glarea lozoyensis (strain ATCC 74030 / MF5533)</name>
    <dbReference type="NCBI Taxonomy" id="1104152"/>
    <lineage>
        <taxon>Eukaryota</taxon>
        <taxon>Fungi</taxon>
        <taxon>Dikarya</taxon>
        <taxon>Ascomycota</taxon>
        <taxon>Pezizomycotina</taxon>
        <taxon>Leotiomycetes</taxon>
        <taxon>Helotiales</taxon>
        <taxon>Helotiaceae</taxon>
        <taxon>Glarea</taxon>
    </lineage>
</organism>
<dbReference type="Proteomes" id="UP000005446">
    <property type="component" value="Unassembled WGS sequence"/>
</dbReference>
<dbReference type="AlphaFoldDB" id="H0EQM6"/>
<comment type="caution">
    <text evidence="1">The sequence shown here is derived from an EMBL/GenBank/DDBJ whole genome shotgun (WGS) entry which is preliminary data.</text>
</comment>
<gene>
    <name evidence="1" type="ORF">M7I_4980</name>
</gene>
<evidence type="ECO:0000313" key="2">
    <source>
        <dbReference type="Proteomes" id="UP000005446"/>
    </source>
</evidence>
<name>H0EQM6_GLAL7</name>
<proteinExistence type="predicted"/>
<evidence type="ECO:0000313" key="1">
    <source>
        <dbReference type="EMBL" id="EHK99148.1"/>
    </source>
</evidence>
<reference evidence="1 2" key="1">
    <citation type="journal article" date="2012" name="Eukaryot. Cell">
        <title>Genome sequence of the fungus Glarea lozoyensis: the first genome sequence of a species from the Helotiaceae family.</title>
        <authorList>
            <person name="Youssar L."/>
            <person name="Gruening B.A."/>
            <person name="Erxleben A."/>
            <person name="Guenther S."/>
            <person name="Huettel W."/>
        </authorList>
    </citation>
    <scope>NUCLEOTIDE SEQUENCE [LARGE SCALE GENOMIC DNA]</scope>
    <source>
        <strain evidence="2">ATCC 74030 / MF5533</strain>
    </source>
</reference>
<keyword evidence="2" id="KW-1185">Reference proteome</keyword>
<dbReference type="InParanoid" id="H0EQM6"/>
<accession>H0EQM6</accession>
<sequence>MADERAQEEMMESVKAAMMMDNCIACVEVYQETIKDKTGTEGEVAVEGLAVPDGVDIPVLLQGCQNTLAQSSTLPTRGGLKASKWAPVSSEPCLDAANCRPATTDKNTLRIFAATAQKGDDTKTWNVNVRLHQLSKSHPVVLEIEEKAAENKILFEGSIAVNSLLEIMENDPRVITFCNVSPIVRDLIWTVRVEDSNIARDARKEEVLRSDKHLRASEELVCEYFRQSETFSRLNEAEERKYLEVMGWKLLAKALLLRDNSAAEAAAEGEGDPCFAQASPLNPPIGTLNQSLSFPDDNDLATELEKSVKEHRVEESTANVLEEEGKPPIRITYSIDELLILRNRAATINKHRHIQDRIKLLETFKAHHKAYKVKATMANTKMQRARLAKLSHTCLGKLRLLRAEA</sequence>